<proteinExistence type="predicted"/>
<protein>
    <recommendedName>
        <fullName evidence="3">Toxin YhaV</fullName>
    </recommendedName>
</protein>
<dbReference type="GO" id="GO:0110001">
    <property type="term" value="C:toxin-antitoxin complex"/>
    <property type="evidence" value="ECO:0007669"/>
    <property type="project" value="InterPro"/>
</dbReference>
<reference evidence="1" key="1">
    <citation type="submission" date="2010-05" db="EMBL/GenBank/DDBJ databases">
        <title>The draft genome of Desulfonatronospira thiodismutans ASO3-1.</title>
        <authorList>
            <consortium name="US DOE Joint Genome Institute (JGI-PGF)"/>
            <person name="Lucas S."/>
            <person name="Copeland A."/>
            <person name="Lapidus A."/>
            <person name="Cheng J.-F."/>
            <person name="Bruce D."/>
            <person name="Goodwin L."/>
            <person name="Pitluck S."/>
            <person name="Chertkov O."/>
            <person name="Brettin T."/>
            <person name="Detter J.C."/>
            <person name="Han C."/>
            <person name="Land M.L."/>
            <person name="Hauser L."/>
            <person name="Kyrpides N."/>
            <person name="Mikhailova N."/>
            <person name="Muyzer G."/>
            <person name="Woyke T."/>
        </authorList>
    </citation>
    <scope>NUCLEOTIDE SEQUENCE [LARGE SCALE GENOMIC DNA]</scope>
    <source>
        <strain evidence="1">ASO3-1</strain>
    </source>
</reference>
<gene>
    <name evidence="1" type="ORF">Dthio_PD3792</name>
</gene>
<dbReference type="EMBL" id="ACJN02000001">
    <property type="protein sequence ID" value="EFI36326.1"/>
    <property type="molecule type" value="Genomic_DNA"/>
</dbReference>
<dbReference type="Proteomes" id="UP000005496">
    <property type="component" value="Unassembled WGS sequence"/>
</dbReference>
<evidence type="ECO:0000313" key="2">
    <source>
        <dbReference type="Proteomes" id="UP000005496"/>
    </source>
</evidence>
<dbReference type="eggNOG" id="ENOG502ZB6Z">
    <property type="taxonomic scope" value="Bacteria"/>
</dbReference>
<dbReference type="RefSeq" id="WP_008869445.1">
    <property type="nucleotide sequence ID" value="NZ_ACJN02000001.1"/>
</dbReference>
<dbReference type="InterPro" id="IPR021679">
    <property type="entry name" value="Toxin_endonuclease_YhaV"/>
</dbReference>
<sequence length="116" mass="13514">MQSHGWTLLFHDCLIQQLKRLSAACQRARSSDPEGWLANANVKLYHALSRLMLRTIPADPGHPVYRQGNTLGEDHRHWCRARIGRRFRLFFRYDSASKIIIYAWVNDQQTEVVPPS</sequence>
<keyword evidence="2" id="KW-1185">Reference proteome</keyword>
<accession>D6SKC3</accession>
<dbReference type="AlphaFoldDB" id="D6SKC3"/>
<organism evidence="1 2">
    <name type="scientific">Desulfonatronospira thiodismutans ASO3-1</name>
    <dbReference type="NCBI Taxonomy" id="555779"/>
    <lineage>
        <taxon>Bacteria</taxon>
        <taxon>Pseudomonadati</taxon>
        <taxon>Thermodesulfobacteriota</taxon>
        <taxon>Desulfovibrionia</taxon>
        <taxon>Desulfovibrionales</taxon>
        <taxon>Desulfonatronovibrionaceae</taxon>
        <taxon>Desulfonatronospira</taxon>
    </lineage>
</organism>
<comment type="caution">
    <text evidence="1">The sequence shown here is derived from an EMBL/GenBank/DDBJ whole genome shotgun (WGS) entry which is preliminary data.</text>
</comment>
<name>D6SKC3_9BACT</name>
<evidence type="ECO:0000313" key="1">
    <source>
        <dbReference type="EMBL" id="EFI36326.1"/>
    </source>
</evidence>
<dbReference type="Pfam" id="PF11663">
    <property type="entry name" value="Toxin_YhaV"/>
    <property type="match status" value="1"/>
</dbReference>
<dbReference type="GO" id="GO:0004540">
    <property type="term" value="F:RNA nuclease activity"/>
    <property type="evidence" value="ECO:0007669"/>
    <property type="project" value="InterPro"/>
</dbReference>
<evidence type="ECO:0008006" key="3">
    <source>
        <dbReference type="Google" id="ProtNLM"/>
    </source>
</evidence>